<evidence type="ECO:0000259" key="1">
    <source>
        <dbReference type="PROSITE" id="PS51708"/>
    </source>
</evidence>
<dbReference type="SMART" id="SM00880">
    <property type="entry name" value="CHAD"/>
    <property type="match status" value="1"/>
</dbReference>
<gene>
    <name evidence="2" type="ORF">FHP25_13455</name>
</gene>
<feature type="domain" description="CHAD" evidence="1">
    <location>
        <begin position="102"/>
        <end position="402"/>
    </location>
</feature>
<keyword evidence="3" id="KW-1185">Reference proteome</keyword>
<dbReference type="OrthoDB" id="9777271at2"/>
<reference evidence="2 3" key="1">
    <citation type="submission" date="2019-06" db="EMBL/GenBank/DDBJ databases">
        <title>New taxonomy in bacterial strain CC-CFT640, isolated from vineyard.</title>
        <authorList>
            <person name="Lin S.-Y."/>
            <person name="Tsai C.-F."/>
            <person name="Young C.-C."/>
        </authorList>
    </citation>
    <scope>NUCLEOTIDE SEQUENCE [LARGE SCALE GENOMIC DNA]</scope>
    <source>
        <strain evidence="2 3">CC-CFT640</strain>
    </source>
</reference>
<dbReference type="Gene3D" id="1.40.20.10">
    <property type="entry name" value="CHAD domain"/>
    <property type="match status" value="1"/>
</dbReference>
<name>A0A5C8PMK7_9HYPH</name>
<dbReference type="PROSITE" id="PS51708">
    <property type="entry name" value="CHAD"/>
    <property type="match status" value="1"/>
</dbReference>
<dbReference type="RefSeq" id="WP_147847457.1">
    <property type="nucleotide sequence ID" value="NZ_VDUZ01000013.1"/>
</dbReference>
<dbReference type="Proteomes" id="UP000321638">
    <property type="component" value="Unassembled WGS sequence"/>
</dbReference>
<organism evidence="2 3">
    <name type="scientific">Vineibacter terrae</name>
    <dbReference type="NCBI Taxonomy" id="2586908"/>
    <lineage>
        <taxon>Bacteria</taxon>
        <taxon>Pseudomonadati</taxon>
        <taxon>Pseudomonadota</taxon>
        <taxon>Alphaproteobacteria</taxon>
        <taxon>Hyphomicrobiales</taxon>
        <taxon>Vineibacter</taxon>
    </lineage>
</organism>
<dbReference type="Pfam" id="PF05235">
    <property type="entry name" value="CHAD"/>
    <property type="match status" value="1"/>
</dbReference>
<proteinExistence type="predicted"/>
<dbReference type="InterPro" id="IPR038186">
    <property type="entry name" value="CHAD_dom_sf"/>
</dbReference>
<dbReference type="EMBL" id="VDUZ01000013">
    <property type="protein sequence ID" value="TXL75654.1"/>
    <property type="molecule type" value="Genomic_DNA"/>
</dbReference>
<dbReference type="PANTHER" id="PTHR39339:SF1">
    <property type="entry name" value="CHAD DOMAIN-CONTAINING PROTEIN"/>
    <property type="match status" value="1"/>
</dbReference>
<protein>
    <submittedName>
        <fullName evidence="2">CHAD domain-containing protein</fullName>
    </submittedName>
</protein>
<accession>A0A5C8PMK7</accession>
<evidence type="ECO:0000313" key="2">
    <source>
        <dbReference type="EMBL" id="TXL75654.1"/>
    </source>
</evidence>
<dbReference type="PANTHER" id="PTHR39339">
    <property type="entry name" value="SLR1444 PROTEIN"/>
    <property type="match status" value="1"/>
</dbReference>
<evidence type="ECO:0000313" key="3">
    <source>
        <dbReference type="Proteomes" id="UP000321638"/>
    </source>
</evidence>
<sequence length="412" mass="44880">MLVRVLRKGRVSARPPDEPAATAVPINGAALSTYQDADGSRCAEPVLRDAAGSDNTMAPEAGGEEGSLLRTPELRLSPADGCEPAAGNGVDQRLGRAGGIDELLLEALARETLATCRADILAARQIVLASRKPEGIHRTRVALRRLRAAAKLFGRALQNERVLALASEAKRFACACGAARDLDVFLASALKEAQEHFVRQADTAEALRSFRATVLRRRRGQHEAARLALSSTLFEALDDRLKELLAEPLRTTLDSCVCEHPQDGMPPGGALGLAGDARVFAREALQRRDRRLRKKLKRFDKLDAAQRHQLRLRVKKQRYAATFVTSLFDHRDASAYIQATAALQDALGFANDRATAVYVVADVRSFAHPRGRVDWGAGVLKGWLEALALAGQADQAVLSAIKHFARAPRFWR</sequence>
<dbReference type="InterPro" id="IPR007899">
    <property type="entry name" value="CHAD_dom"/>
</dbReference>
<comment type="caution">
    <text evidence="2">The sequence shown here is derived from an EMBL/GenBank/DDBJ whole genome shotgun (WGS) entry which is preliminary data.</text>
</comment>
<dbReference type="AlphaFoldDB" id="A0A5C8PMK7"/>